<dbReference type="InterPro" id="IPR005325">
    <property type="entry name" value="DUF308_memb"/>
</dbReference>
<dbReference type="GO" id="GO:0005886">
    <property type="term" value="C:plasma membrane"/>
    <property type="evidence" value="ECO:0007669"/>
    <property type="project" value="TreeGrafter"/>
</dbReference>
<dbReference type="PANTHER" id="PTHR34989">
    <property type="entry name" value="PROTEIN HDED"/>
    <property type="match status" value="1"/>
</dbReference>
<feature type="transmembrane region" description="Helical" evidence="1">
    <location>
        <begin position="125"/>
        <end position="145"/>
    </location>
</feature>
<sequence length="174" mass="19864">MYSENKRNFDVFSLVIGILLIFLGGYSLYRPDTTLAFISIMMGMIAIIKGIYELWFRRGISFWLGEKSGWLLVMGILDIILGLIFIFKIAVGASFIAVIFAVWFIFDAITQFATANFFKRLDKGYYWVIVILSILSLIMGIMLLFNPMLSALTIVWIISIYLITIGILKIIQAF</sequence>
<dbReference type="InterPro" id="IPR052712">
    <property type="entry name" value="Acid_resist_chaperone_HdeD"/>
</dbReference>
<dbReference type="AlphaFoldDB" id="A0A0F7PVJ2"/>
<protein>
    <recommendedName>
        <fullName evidence="4">DUF308 domain-containing protein</fullName>
    </recommendedName>
</protein>
<keyword evidence="1" id="KW-1133">Transmembrane helix</keyword>
<proteinExistence type="predicted"/>
<feature type="transmembrane region" description="Helical" evidence="1">
    <location>
        <begin position="68"/>
        <end position="87"/>
    </location>
</feature>
<dbReference type="PANTHER" id="PTHR34989:SF1">
    <property type="entry name" value="PROTEIN HDED"/>
    <property type="match status" value="1"/>
</dbReference>
<name>A0A0F7PVJ2_9LACO</name>
<feature type="transmembrane region" description="Helical" evidence="1">
    <location>
        <begin position="12"/>
        <end position="29"/>
    </location>
</feature>
<feature type="transmembrane region" description="Helical" evidence="1">
    <location>
        <begin position="93"/>
        <end position="113"/>
    </location>
</feature>
<accession>A0A0F7PVJ2</accession>
<keyword evidence="1" id="KW-0472">Membrane</keyword>
<dbReference type="RefSeq" id="WP_047036026.1">
    <property type="nucleotide sequence ID" value="NZ_CP011403.1"/>
</dbReference>
<feature type="transmembrane region" description="Helical" evidence="1">
    <location>
        <begin position="35"/>
        <end position="56"/>
    </location>
</feature>
<keyword evidence="1" id="KW-0812">Transmembrane</keyword>
<evidence type="ECO:0000313" key="2">
    <source>
        <dbReference type="EMBL" id="AKI05157.1"/>
    </source>
</evidence>
<evidence type="ECO:0000256" key="1">
    <source>
        <dbReference type="SAM" id="Phobius"/>
    </source>
</evidence>
<gene>
    <name evidence="2" type="ORF">LsR_01615</name>
</gene>
<dbReference type="Proteomes" id="UP000035027">
    <property type="component" value="Chromosome"/>
</dbReference>
<organism evidence="2 3">
    <name type="scientific">Ligilactobacillus salivarius str. Ren</name>
    <dbReference type="NCBI Taxonomy" id="1194971"/>
    <lineage>
        <taxon>Bacteria</taxon>
        <taxon>Bacillati</taxon>
        <taxon>Bacillota</taxon>
        <taxon>Bacilli</taxon>
        <taxon>Lactobacillales</taxon>
        <taxon>Lactobacillaceae</taxon>
        <taxon>Ligilactobacillus</taxon>
    </lineage>
</organism>
<feature type="transmembrane region" description="Helical" evidence="1">
    <location>
        <begin position="151"/>
        <end position="171"/>
    </location>
</feature>
<dbReference type="PATRIC" id="fig|1194971.3.peg.1622"/>
<dbReference type="Pfam" id="PF03729">
    <property type="entry name" value="DUF308"/>
    <property type="match status" value="1"/>
</dbReference>
<reference evidence="2 3" key="1">
    <citation type="submission" date="2015-05" db="EMBL/GenBank/DDBJ databases">
        <title>Complete genome sequence of Lactobacillus salivarius Ren, a probiotic strain with antitumor activity.</title>
        <authorList>
            <person name="Sun E."/>
            <person name="Zhao L."/>
            <person name="Liu S."/>
            <person name="Zhang M."/>
            <person name="Guo H."/>
            <person name="Ren F."/>
        </authorList>
    </citation>
    <scope>NUCLEOTIDE SEQUENCE [LARGE SCALE GENOMIC DNA]</scope>
    <source>
        <strain evidence="2 3">Ren</strain>
    </source>
</reference>
<evidence type="ECO:0008006" key="4">
    <source>
        <dbReference type="Google" id="ProtNLM"/>
    </source>
</evidence>
<evidence type="ECO:0000313" key="3">
    <source>
        <dbReference type="Proteomes" id="UP000035027"/>
    </source>
</evidence>
<dbReference type="EMBL" id="CP011403">
    <property type="protein sequence ID" value="AKI05157.1"/>
    <property type="molecule type" value="Genomic_DNA"/>
</dbReference>